<dbReference type="PROSITE" id="PS50825">
    <property type="entry name" value="HYR"/>
    <property type="match status" value="1"/>
</dbReference>
<dbReference type="AlphaFoldDB" id="A0ABD3QZV2"/>
<proteinExistence type="predicted"/>
<sequence length="671" mass="72480">MIFSIKYGYQKECLHFNGMFRLLTRTASAVTTIFGWMIPFMCGIGMIMSDKVKARMVMVAGGWLIWQNVPNLSGGTALFYKILVTILLIAFFSGIVRASLSSKNRVKLCPNPNQMICSIMGCFCPDSNVRVVLFGMVFHQLKRFKPSMLLKKTKNTLHQFARIHFLVTVAKTIITLPSADGHGVEVRQCRTPSGNIRFFVEHWHGALASTTAAGTMDIRFDNISAGTSDLTTKYPDGLINNKDIYSTAQQSGWGCIGDSSPTMVGSSCHSTSSSIGNWVYYDRSSTCNVQVKYTLLKGNTVVLEDGCSTPLYPAAIGPITFLDTSPPVPKIDGYTLPYTVTVMTANFFSTSTTVNFVATAVDDCDQNPTVTLSHNSGSTFPLGSTVVTVSAKDNQNNLSVGSFTVTVVSAPMPSQTTASCNSPGDKAMVASIVSTISESVSSAFGSGRFAIVLSNKIQSLTSSFESILTTCLMAWGVIGEPVTAVGENASEGTGVYYPDWDGGSGTCLQDDNVPLYMQLNPSTWLYNSLEECCDRYYGAWNKNKCMNKQGSGLWYVDYALGKCVIDCDEVNGPLCGGLAASTEDELFSDPLSCCESKLPWTMKSSCEAESLASNCYCGTGKWYAVTLLEAMSVSVTAIRSVVIPHVVGLLLITTLYFITMLMSAVNLNTTG</sequence>
<evidence type="ECO:0000313" key="5">
    <source>
        <dbReference type="Proteomes" id="UP001516023"/>
    </source>
</evidence>
<keyword evidence="2" id="KW-0472">Membrane</keyword>
<feature type="transmembrane region" description="Helical" evidence="2">
    <location>
        <begin position="27"/>
        <end position="48"/>
    </location>
</feature>
<reference evidence="4 5" key="1">
    <citation type="journal article" date="2020" name="G3 (Bethesda)">
        <title>Improved Reference Genome for Cyclotella cryptica CCMP332, a Model for Cell Wall Morphogenesis, Salinity Adaptation, and Lipid Production in Diatoms (Bacillariophyta).</title>
        <authorList>
            <person name="Roberts W.R."/>
            <person name="Downey K.M."/>
            <person name="Ruck E.C."/>
            <person name="Traller J.C."/>
            <person name="Alverson A.J."/>
        </authorList>
    </citation>
    <scope>NUCLEOTIDE SEQUENCE [LARGE SCALE GENOMIC DNA]</scope>
    <source>
        <strain evidence="4 5">CCMP332</strain>
    </source>
</reference>
<keyword evidence="2" id="KW-0812">Transmembrane</keyword>
<keyword evidence="1" id="KW-0677">Repeat</keyword>
<organism evidence="4 5">
    <name type="scientific">Cyclotella cryptica</name>
    <dbReference type="NCBI Taxonomy" id="29204"/>
    <lineage>
        <taxon>Eukaryota</taxon>
        <taxon>Sar</taxon>
        <taxon>Stramenopiles</taxon>
        <taxon>Ochrophyta</taxon>
        <taxon>Bacillariophyta</taxon>
        <taxon>Coscinodiscophyceae</taxon>
        <taxon>Thalassiosirophycidae</taxon>
        <taxon>Stephanodiscales</taxon>
        <taxon>Stephanodiscaceae</taxon>
        <taxon>Cyclotella</taxon>
    </lineage>
</organism>
<evidence type="ECO:0000259" key="3">
    <source>
        <dbReference type="PROSITE" id="PS50825"/>
    </source>
</evidence>
<feature type="transmembrane region" description="Helical" evidence="2">
    <location>
        <begin position="641"/>
        <end position="665"/>
    </location>
</feature>
<dbReference type="EMBL" id="JABMIG020000001">
    <property type="protein sequence ID" value="KAL3805835.1"/>
    <property type="molecule type" value="Genomic_DNA"/>
</dbReference>
<protein>
    <recommendedName>
        <fullName evidence="3">HYR domain-containing protein</fullName>
    </recommendedName>
</protein>
<evidence type="ECO:0000256" key="2">
    <source>
        <dbReference type="SAM" id="Phobius"/>
    </source>
</evidence>
<accession>A0ABD3QZV2</accession>
<feature type="transmembrane region" description="Helical" evidence="2">
    <location>
        <begin position="78"/>
        <end position="98"/>
    </location>
</feature>
<keyword evidence="5" id="KW-1185">Reference proteome</keyword>
<gene>
    <name evidence="4" type="ORF">HJC23_007796</name>
</gene>
<evidence type="ECO:0000256" key="1">
    <source>
        <dbReference type="ARBA" id="ARBA00022737"/>
    </source>
</evidence>
<feature type="domain" description="HYR" evidence="3">
    <location>
        <begin position="322"/>
        <end position="409"/>
    </location>
</feature>
<name>A0ABD3QZV2_9STRA</name>
<dbReference type="Proteomes" id="UP001516023">
    <property type="component" value="Unassembled WGS sequence"/>
</dbReference>
<comment type="caution">
    <text evidence="4">The sequence shown here is derived from an EMBL/GenBank/DDBJ whole genome shotgun (WGS) entry which is preliminary data.</text>
</comment>
<evidence type="ECO:0000313" key="4">
    <source>
        <dbReference type="EMBL" id="KAL3805835.1"/>
    </source>
</evidence>
<dbReference type="Pfam" id="PF02494">
    <property type="entry name" value="HYR"/>
    <property type="match status" value="1"/>
</dbReference>
<keyword evidence="2" id="KW-1133">Transmembrane helix</keyword>
<dbReference type="InterPro" id="IPR003410">
    <property type="entry name" value="HYR_dom"/>
</dbReference>